<dbReference type="Proteomes" id="UP000053447">
    <property type="component" value="Unassembled WGS sequence"/>
</dbReference>
<dbReference type="GeneID" id="28939817"/>
<evidence type="ECO:0000256" key="4">
    <source>
        <dbReference type="ARBA" id="ARBA00022989"/>
    </source>
</evidence>
<evidence type="ECO:0000313" key="9">
    <source>
        <dbReference type="Proteomes" id="UP000053447"/>
    </source>
</evidence>
<dbReference type="STRING" id="1408657.A0A0W4ZS74"/>
<dbReference type="PANTHER" id="PTHR23502">
    <property type="entry name" value="MAJOR FACILITATOR SUPERFAMILY"/>
    <property type="match status" value="1"/>
</dbReference>
<keyword evidence="9" id="KW-1185">Reference proteome</keyword>
<dbReference type="RefSeq" id="XP_018230216.1">
    <property type="nucleotide sequence ID" value="XM_018373562.1"/>
</dbReference>
<feature type="domain" description="Major facilitator superfamily (MFS) profile" evidence="7">
    <location>
        <begin position="58"/>
        <end position="537"/>
    </location>
</feature>
<dbReference type="Gene3D" id="1.20.1250.20">
    <property type="entry name" value="MFS general substrate transporter like domains"/>
    <property type="match status" value="1"/>
</dbReference>
<keyword evidence="4 6" id="KW-1133">Transmembrane helix</keyword>
<keyword evidence="2" id="KW-0813">Transport</keyword>
<evidence type="ECO:0000256" key="3">
    <source>
        <dbReference type="ARBA" id="ARBA00022692"/>
    </source>
</evidence>
<dbReference type="VEuPathDB" id="FungiDB:T551_01299"/>
<feature type="transmembrane region" description="Helical" evidence="6">
    <location>
        <begin position="401"/>
        <end position="422"/>
    </location>
</feature>
<dbReference type="SUPFAM" id="SSF103473">
    <property type="entry name" value="MFS general substrate transporter"/>
    <property type="match status" value="1"/>
</dbReference>
<feature type="transmembrane region" description="Helical" evidence="6">
    <location>
        <begin position="361"/>
        <end position="380"/>
    </location>
</feature>
<reference evidence="9" key="1">
    <citation type="journal article" date="2016" name="Nat. Commun.">
        <title>Genome analysis of three Pneumocystis species reveals adaptation mechanisms to life exclusively in mammalian hosts.</title>
        <authorList>
            <person name="Ma L."/>
            <person name="Chen Z."/>
            <person name="Huang D.W."/>
            <person name="Kutty G."/>
            <person name="Ishihara M."/>
            <person name="Wang H."/>
            <person name="Abouelleil A."/>
            <person name="Bishop L."/>
            <person name="Davey E."/>
            <person name="Deng R."/>
            <person name="Deng X."/>
            <person name="Fan L."/>
            <person name="Fantoni G."/>
            <person name="Fitzgerald M."/>
            <person name="Gogineni E."/>
            <person name="Goldberg J.M."/>
            <person name="Handley G."/>
            <person name="Hu X."/>
            <person name="Huber C."/>
            <person name="Jiao X."/>
            <person name="Jones K."/>
            <person name="Levin J.Z."/>
            <person name="Liu Y."/>
            <person name="Macdonald P."/>
            <person name="Melnikov A."/>
            <person name="Raley C."/>
            <person name="Sassi M."/>
            <person name="Sherman B.T."/>
            <person name="Song X."/>
            <person name="Sykes S."/>
            <person name="Tran B."/>
            <person name="Walsh L."/>
            <person name="Xia Y."/>
            <person name="Yang J."/>
            <person name="Young S."/>
            <person name="Zeng Q."/>
            <person name="Zheng X."/>
            <person name="Stephens R."/>
            <person name="Nusbaum C."/>
            <person name="Birren B.W."/>
            <person name="Azadi P."/>
            <person name="Lempicki R.A."/>
            <person name="Cuomo C.A."/>
            <person name="Kovacs J.A."/>
        </authorList>
    </citation>
    <scope>NUCLEOTIDE SEQUENCE [LARGE SCALE GENOMIC DNA]</scope>
    <source>
        <strain evidence="9">RU7</strain>
    </source>
</reference>
<gene>
    <name evidence="8" type="ORF">T551_01299</name>
</gene>
<dbReference type="PANTHER" id="PTHR23502:SF149">
    <property type="entry name" value="TRANSPORTER, PUTATIVE-RELATED"/>
    <property type="match status" value="1"/>
</dbReference>
<dbReference type="InterPro" id="IPR011701">
    <property type="entry name" value="MFS"/>
</dbReference>
<evidence type="ECO:0000256" key="5">
    <source>
        <dbReference type="ARBA" id="ARBA00023136"/>
    </source>
</evidence>
<dbReference type="Pfam" id="PF07690">
    <property type="entry name" value="MFS_1"/>
    <property type="match status" value="1"/>
</dbReference>
<proteinExistence type="predicted"/>
<dbReference type="PROSITE" id="PS50850">
    <property type="entry name" value="MFS"/>
    <property type="match status" value="1"/>
</dbReference>
<feature type="transmembrane region" description="Helical" evidence="6">
    <location>
        <begin position="215"/>
        <end position="234"/>
    </location>
</feature>
<sequence>MLKMNIFDKIYKYKGDKELDYPPGTDEVSDVEHQEWTLIPAPTEDIHDPLNWTKRWKWITLMNEFGWLWSANFFINAFGSLYPVLERDFQITTMQVTLFSTVMTLVIGFGNFITLPWSMKIGRRSMFFFTNIFVILSYIWTATAKTYGSMMGARILSGVFAAPIEVAGPMIVSDLFFTHERGYYNGVAYLSLIVSSYISTPISGAFADTIGWRKFYWLGSAIMILSQLFIFFTMPETKYNRTVTQVTVLPKELYSNTTAAKDVETSDDNALEKHKVEGLSEVWGYGKPSPRQWKLWSSPDKTVSIWELLSTPIIINMWPAVLYVSLAFTSSAGLLLSIGFIQSQVFSVAPYNFTAMQVGMTNLGFVFGGVLGTLFAGWFNDIILKYQTKKNNGIREAEMRLWDVIPWTLIGLVGAYIFAVGISKGWNWFVVCVLGLFVCGSGMSAIQTVAVTYAIDCYKPFSSQIALTACLWKNFWVFGVGYFINNLTASRGTVVSVTVLALPVFLTVIATVPMIIYGKSCRRWSSKHELIGKAQIY</sequence>
<evidence type="ECO:0000259" key="7">
    <source>
        <dbReference type="PROSITE" id="PS50850"/>
    </source>
</evidence>
<organism evidence="8 9">
    <name type="scientific">Pneumocystis jirovecii (strain RU7)</name>
    <name type="common">Human pneumocystis pneumonia agent</name>
    <dbReference type="NCBI Taxonomy" id="1408657"/>
    <lineage>
        <taxon>Eukaryota</taxon>
        <taxon>Fungi</taxon>
        <taxon>Dikarya</taxon>
        <taxon>Ascomycota</taxon>
        <taxon>Taphrinomycotina</taxon>
        <taxon>Pneumocystomycetes</taxon>
        <taxon>Pneumocystaceae</taxon>
        <taxon>Pneumocystis</taxon>
    </lineage>
</organism>
<feature type="transmembrane region" description="Helical" evidence="6">
    <location>
        <begin position="320"/>
        <end position="341"/>
    </location>
</feature>
<keyword evidence="5 6" id="KW-0472">Membrane</keyword>
<evidence type="ECO:0000256" key="6">
    <source>
        <dbReference type="SAM" id="Phobius"/>
    </source>
</evidence>
<evidence type="ECO:0000256" key="2">
    <source>
        <dbReference type="ARBA" id="ARBA00022448"/>
    </source>
</evidence>
<dbReference type="InterPro" id="IPR036259">
    <property type="entry name" value="MFS_trans_sf"/>
</dbReference>
<feature type="transmembrane region" description="Helical" evidence="6">
    <location>
        <begin position="465"/>
        <end position="484"/>
    </location>
</feature>
<feature type="transmembrane region" description="Helical" evidence="6">
    <location>
        <begin position="125"/>
        <end position="143"/>
    </location>
</feature>
<dbReference type="GO" id="GO:0022857">
    <property type="term" value="F:transmembrane transporter activity"/>
    <property type="evidence" value="ECO:0007669"/>
    <property type="project" value="InterPro"/>
</dbReference>
<dbReference type="InterPro" id="IPR020846">
    <property type="entry name" value="MFS_dom"/>
</dbReference>
<dbReference type="EMBL" id="LFWA01000005">
    <property type="protein sequence ID" value="KTW31226.1"/>
    <property type="molecule type" value="Genomic_DNA"/>
</dbReference>
<keyword evidence="3 6" id="KW-0812">Transmembrane</keyword>
<dbReference type="eggNOG" id="KOG0255">
    <property type="taxonomic scope" value="Eukaryota"/>
</dbReference>
<dbReference type="AlphaFoldDB" id="A0A0W4ZS74"/>
<feature type="transmembrane region" description="Helical" evidence="6">
    <location>
        <begin position="91"/>
        <end position="113"/>
    </location>
</feature>
<feature type="transmembrane region" description="Helical" evidence="6">
    <location>
        <begin position="428"/>
        <end position="453"/>
    </location>
</feature>
<feature type="transmembrane region" description="Helical" evidence="6">
    <location>
        <begin position="183"/>
        <end position="203"/>
    </location>
</feature>
<feature type="transmembrane region" description="Helical" evidence="6">
    <location>
        <begin position="155"/>
        <end position="176"/>
    </location>
</feature>
<name>A0A0W4ZS74_PNEJ7</name>
<comment type="subcellular location">
    <subcellularLocation>
        <location evidence="1">Membrane</location>
        <topology evidence="1">Multi-pass membrane protein</topology>
    </subcellularLocation>
</comment>
<dbReference type="GO" id="GO:0005886">
    <property type="term" value="C:plasma membrane"/>
    <property type="evidence" value="ECO:0007669"/>
    <property type="project" value="TreeGrafter"/>
</dbReference>
<feature type="transmembrane region" description="Helical" evidence="6">
    <location>
        <begin position="496"/>
        <end position="517"/>
    </location>
</feature>
<accession>A0A0W4ZS74</accession>
<evidence type="ECO:0000313" key="8">
    <source>
        <dbReference type="EMBL" id="KTW31226.1"/>
    </source>
</evidence>
<evidence type="ECO:0000256" key="1">
    <source>
        <dbReference type="ARBA" id="ARBA00004141"/>
    </source>
</evidence>
<comment type="caution">
    <text evidence="8">The sequence shown here is derived from an EMBL/GenBank/DDBJ whole genome shotgun (WGS) entry which is preliminary data.</text>
</comment>
<dbReference type="OrthoDB" id="5215911at2759"/>
<protein>
    <recommendedName>
        <fullName evidence="7">Major facilitator superfamily (MFS) profile domain-containing protein</fullName>
    </recommendedName>
</protein>
<feature type="transmembrane region" description="Helical" evidence="6">
    <location>
        <begin position="65"/>
        <end position="85"/>
    </location>
</feature>